<gene>
    <name evidence="1" type="ORF">DOK79_001464</name>
</gene>
<sequence>MARKKKPFRDVRDRNFLEIANMPLVENKSAAIEWIKTSKVMGYVFQQARSWNFLVASYSEDDGYVWHGVNYGEENRKLNRETKTAYGKKVFDALTRDKIDLMPLLRYRDPEEEFSPLESEVIQFLATKKHILNLVFITATYNGRIIVNKDGTCIGQNML</sequence>
<evidence type="ECO:0000313" key="1">
    <source>
        <dbReference type="EMBL" id="WYJ79911.1"/>
    </source>
</evidence>
<dbReference type="Proteomes" id="UP000664360">
    <property type="component" value="Chromosome"/>
</dbReference>
<protein>
    <submittedName>
        <fullName evidence="1">Uncharacterized protein</fullName>
    </submittedName>
</protein>
<organism evidence="1 2">
    <name type="scientific">Candidatus Enterococcus mangumiae</name>
    <dbReference type="NCBI Taxonomy" id="2230878"/>
    <lineage>
        <taxon>Bacteria</taxon>
        <taxon>Bacillati</taxon>
        <taxon>Bacillota</taxon>
        <taxon>Bacilli</taxon>
        <taxon>Lactobacillales</taxon>
        <taxon>Enterococcaceae</taxon>
        <taxon>Enterococcus</taxon>
    </lineage>
</organism>
<accession>A0ABZ2SZQ1</accession>
<dbReference type="EMBL" id="CP147250">
    <property type="protein sequence ID" value="WYJ79911.1"/>
    <property type="molecule type" value="Genomic_DNA"/>
</dbReference>
<dbReference type="RefSeq" id="WP_206854266.1">
    <property type="nucleotide sequence ID" value="NZ_CP147250.1"/>
</dbReference>
<proteinExistence type="predicted"/>
<reference evidence="1 2" key="1">
    <citation type="submission" date="2021-03" db="EMBL/GenBank/DDBJ databases">
        <authorList>
            <person name="Gilmore M.S."/>
            <person name="Schwartzman J."/>
            <person name="Van Tyne D."/>
            <person name="Martin M."/>
            <person name="Earl A.M."/>
            <person name="Manson A.L."/>
            <person name="Straub T."/>
            <person name="Salamzade R."/>
            <person name="Saavedra J."/>
            <person name="Lebreton F."/>
            <person name="Prichula J."/>
            <person name="Schaufler K."/>
            <person name="Gaca A."/>
            <person name="Sgardioli B."/>
            <person name="Wagenaar J."/>
            <person name="Strong T."/>
        </authorList>
    </citation>
    <scope>NUCLEOTIDE SEQUENCE [LARGE SCALE GENOMIC DNA]</scope>
    <source>
        <strain evidence="1 2">DIV1094</strain>
    </source>
</reference>
<evidence type="ECO:0000313" key="2">
    <source>
        <dbReference type="Proteomes" id="UP000664360"/>
    </source>
</evidence>
<keyword evidence="2" id="KW-1185">Reference proteome</keyword>
<name>A0ABZ2SZQ1_9ENTE</name>
<reference evidence="1 2" key="2">
    <citation type="submission" date="2024-03" db="EMBL/GenBank/DDBJ databases">
        <title>The Genome Sequence of Enterococcus sp. DIV1094.</title>
        <authorList>
            <consortium name="The Broad Institute Genomics Platform"/>
            <consortium name="The Broad Institute Microbial Omics Core"/>
            <consortium name="The Broad Institute Genomic Center for Infectious Diseases"/>
            <person name="Earl A."/>
            <person name="Manson A."/>
            <person name="Gilmore M."/>
            <person name="Schwartman J."/>
            <person name="Shea T."/>
            <person name="Abouelleil A."/>
            <person name="Cao P."/>
            <person name="Chapman S."/>
            <person name="Cusick C."/>
            <person name="Young S."/>
            <person name="Neafsey D."/>
            <person name="Nusbaum C."/>
            <person name="Birren B."/>
        </authorList>
    </citation>
    <scope>NUCLEOTIDE SEQUENCE [LARGE SCALE GENOMIC DNA]</scope>
    <source>
        <strain evidence="1 2">DIV1094</strain>
    </source>
</reference>